<dbReference type="Gene3D" id="3.40.50.150">
    <property type="entry name" value="Vaccinia Virus protein VP39"/>
    <property type="match status" value="1"/>
</dbReference>
<dbReference type="SUPFAM" id="SSF53335">
    <property type="entry name" value="S-adenosyl-L-methionine-dependent methyltransferases"/>
    <property type="match status" value="1"/>
</dbReference>
<keyword evidence="3" id="KW-1185">Reference proteome</keyword>
<dbReference type="PANTHER" id="PTHR43591:SF24">
    <property type="entry name" value="2-METHOXY-6-POLYPRENYL-1,4-BENZOQUINOL METHYLASE, MITOCHONDRIAL"/>
    <property type="match status" value="1"/>
</dbReference>
<dbReference type="CDD" id="cd02440">
    <property type="entry name" value="AdoMet_MTases"/>
    <property type="match status" value="1"/>
</dbReference>
<dbReference type="PANTHER" id="PTHR43591">
    <property type="entry name" value="METHYLTRANSFERASE"/>
    <property type="match status" value="1"/>
</dbReference>
<protein>
    <submittedName>
        <fullName evidence="2">5451_t:CDS:1</fullName>
    </submittedName>
</protein>
<dbReference type="Pfam" id="PF13649">
    <property type="entry name" value="Methyltransf_25"/>
    <property type="match status" value="1"/>
</dbReference>
<reference evidence="2" key="1">
    <citation type="submission" date="2021-06" db="EMBL/GenBank/DDBJ databases">
        <authorList>
            <person name="Kallberg Y."/>
            <person name="Tangrot J."/>
            <person name="Rosling A."/>
        </authorList>
    </citation>
    <scope>NUCLEOTIDE SEQUENCE</scope>
    <source>
        <strain evidence="2">UK204</strain>
    </source>
</reference>
<dbReference type="GO" id="GO:0008168">
    <property type="term" value="F:methyltransferase activity"/>
    <property type="evidence" value="ECO:0007669"/>
    <property type="project" value="TreeGrafter"/>
</dbReference>
<name>A0A9N8VFN5_9GLOM</name>
<accession>A0A9N8VFN5</accession>
<evidence type="ECO:0000259" key="1">
    <source>
        <dbReference type="Pfam" id="PF13649"/>
    </source>
</evidence>
<dbReference type="OrthoDB" id="2013972at2759"/>
<sequence length="304" mass="35022">MGKAFSSCRMRKSIRSNRALLSFENVQNEAAPLKYYLPNFISDTDIMVILHFLDRYLFQSNFNAPIEELLLDGKFKVLDVCCGAGTWLLDMASVYKSSNFFGIDLCSVFPTEIKPHNVEFVQGDILEGLPFEDNTFDFVHQGNMVEIFTLGQWRFITMELIRVCKPGGYIEFTEPELGNNPGPILSKFYDALIKLSESRNVKIRMYENLINILDSIPMVQNVESEIKSTILGSKRGGNAGHEYLEVHNGYFLNVPMPETMCKFMGLTEEQYFEMFYEAKKEVLDGIAPKCEVYRIWCQKRFEED</sequence>
<evidence type="ECO:0000313" key="3">
    <source>
        <dbReference type="Proteomes" id="UP000789570"/>
    </source>
</evidence>
<gene>
    <name evidence="2" type="ORF">FCALED_LOCUS1110</name>
</gene>
<comment type="caution">
    <text evidence="2">The sequence shown here is derived from an EMBL/GenBank/DDBJ whole genome shotgun (WGS) entry which is preliminary data.</text>
</comment>
<dbReference type="Proteomes" id="UP000789570">
    <property type="component" value="Unassembled WGS sequence"/>
</dbReference>
<proteinExistence type="predicted"/>
<dbReference type="InterPro" id="IPR029063">
    <property type="entry name" value="SAM-dependent_MTases_sf"/>
</dbReference>
<dbReference type="InterPro" id="IPR041698">
    <property type="entry name" value="Methyltransf_25"/>
</dbReference>
<dbReference type="EMBL" id="CAJVPQ010000131">
    <property type="protein sequence ID" value="CAG8449123.1"/>
    <property type="molecule type" value="Genomic_DNA"/>
</dbReference>
<evidence type="ECO:0000313" key="2">
    <source>
        <dbReference type="EMBL" id="CAG8449123.1"/>
    </source>
</evidence>
<organism evidence="2 3">
    <name type="scientific">Funneliformis caledonium</name>
    <dbReference type="NCBI Taxonomy" id="1117310"/>
    <lineage>
        <taxon>Eukaryota</taxon>
        <taxon>Fungi</taxon>
        <taxon>Fungi incertae sedis</taxon>
        <taxon>Mucoromycota</taxon>
        <taxon>Glomeromycotina</taxon>
        <taxon>Glomeromycetes</taxon>
        <taxon>Glomerales</taxon>
        <taxon>Glomeraceae</taxon>
        <taxon>Funneliformis</taxon>
    </lineage>
</organism>
<dbReference type="AlphaFoldDB" id="A0A9N8VFN5"/>
<feature type="domain" description="Methyltransferase" evidence="1">
    <location>
        <begin position="77"/>
        <end position="168"/>
    </location>
</feature>